<accession>A0ACB9AQS8</accession>
<evidence type="ECO:0000313" key="1">
    <source>
        <dbReference type="EMBL" id="KAI3712212.1"/>
    </source>
</evidence>
<keyword evidence="2" id="KW-1185">Reference proteome</keyword>
<comment type="caution">
    <text evidence="1">The sequence shown here is derived from an EMBL/GenBank/DDBJ whole genome shotgun (WGS) entry which is preliminary data.</text>
</comment>
<reference evidence="2" key="1">
    <citation type="journal article" date="2022" name="Mol. Ecol. Resour.">
        <title>The genomes of chicory, endive, great burdock and yacon provide insights into Asteraceae palaeo-polyploidization history and plant inulin production.</title>
        <authorList>
            <person name="Fan W."/>
            <person name="Wang S."/>
            <person name="Wang H."/>
            <person name="Wang A."/>
            <person name="Jiang F."/>
            <person name="Liu H."/>
            <person name="Zhao H."/>
            <person name="Xu D."/>
            <person name="Zhang Y."/>
        </authorList>
    </citation>
    <scope>NUCLEOTIDE SEQUENCE [LARGE SCALE GENOMIC DNA]</scope>
    <source>
        <strain evidence="2">cv. Yunnan</strain>
    </source>
</reference>
<protein>
    <submittedName>
        <fullName evidence="1">Uncharacterized protein</fullName>
    </submittedName>
</protein>
<gene>
    <name evidence="1" type="ORF">L1987_70763</name>
</gene>
<organism evidence="1 2">
    <name type="scientific">Smallanthus sonchifolius</name>
    <dbReference type="NCBI Taxonomy" id="185202"/>
    <lineage>
        <taxon>Eukaryota</taxon>
        <taxon>Viridiplantae</taxon>
        <taxon>Streptophyta</taxon>
        <taxon>Embryophyta</taxon>
        <taxon>Tracheophyta</taxon>
        <taxon>Spermatophyta</taxon>
        <taxon>Magnoliopsida</taxon>
        <taxon>eudicotyledons</taxon>
        <taxon>Gunneridae</taxon>
        <taxon>Pentapetalae</taxon>
        <taxon>asterids</taxon>
        <taxon>campanulids</taxon>
        <taxon>Asterales</taxon>
        <taxon>Asteraceae</taxon>
        <taxon>Asteroideae</taxon>
        <taxon>Heliantheae alliance</taxon>
        <taxon>Millerieae</taxon>
        <taxon>Smallanthus</taxon>
    </lineage>
</organism>
<reference evidence="1 2" key="2">
    <citation type="journal article" date="2022" name="Mol. Ecol. Resour.">
        <title>The genomes of chicory, endive, great burdock and yacon provide insights into Asteraceae paleo-polyploidization history and plant inulin production.</title>
        <authorList>
            <person name="Fan W."/>
            <person name="Wang S."/>
            <person name="Wang H."/>
            <person name="Wang A."/>
            <person name="Jiang F."/>
            <person name="Liu H."/>
            <person name="Zhao H."/>
            <person name="Xu D."/>
            <person name="Zhang Y."/>
        </authorList>
    </citation>
    <scope>NUCLEOTIDE SEQUENCE [LARGE SCALE GENOMIC DNA]</scope>
    <source>
        <strain evidence="2">cv. Yunnan</strain>
        <tissue evidence="1">Leaves</tissue>
    </source>
</reference>
<evidence type="ECO:0000313" key="2">
    <source>
        <dbReference type="Proteomes" id="UP001056120"/>
    </source>
</evidence>
<name>A0ACB9AQS8_9ASTR</name>
<dbReference type="Proteomes" id="UP001056120">
    <property type="component" value="Linkage Group LG24"/>
</dbReference>
<sequence length="214" mass="23810">MNDLINQCESIAETDDENAYVSETVKADEVCDVDDIKVGLGFSEKSLVSSDISQDDDCKRVSPVSKNKVDAIPIHTTEKLPSPSNRDKVAERLKNKRVEERTKAEKLKRPFKACFKCGQGGHLIKNCKQVDEASSSTSRKHNPYGKGNKNCFSRSKPKGNNSLNNQMKNYPSISPYPTLSKCRLMDWRLLVISTRALATLLGFSRRVGLLGDQG</sequence>
<proteinExistence type="predicted"/>
<dbReference type="EMBL" id="CM042041">
    <property type="protein sequence ID" value="KAI3712212.1"/>
    <property type="molecule type" value="Genomic_DNA"/>
</dbReference>